<comment type="caution">
    <text evidence="3">The sequence shown here is derived from an EMBL/GenBank/DDBJ whole genome shotgun (WGS) entry which is preliminary data.</text>
</comment>
<dbReference type="InterPro" id="IPR029058">
    <property type="entry name" value="AB_hydrolase_fold"/>
</dbReference>
<reference evidence="3 4" key="1">
    <citation type="submission" date="2019-07" db="EMBL/GenBank/DDBJ databases">
        <title>Rhodococcus cavernicolus sp. nov., isolated from a cave.</title>
        <authorList>
            <person name="Lee S.D."/>
        </authorList>
    </citation>
    <scope>NUCLEOTIDE SEQUENCE [LARGE SCALE GENOMIC DNA]</scope>
    <source>
        <strain evidence="3 4">C1-24</strain>
    </source>
</reference>
<dbReference type="PANTHER" id="PTHR43056">
    <property type="entry name" value="PEPTIDASE S9 PROLYL OLIGOPEPTIDASE"/>
    <property type="match status" value="1"/>
</dbReference>
<dbReference type="Gene3D" id="3.40.50.1820">
    <property type="entry name" value="alpha/beta hydrolase"/>
    <property type="match status" value="1"/>
</dbReference>
<dbReference type="InterPro" id="IPR013736">
    <property type="entry name" value="Xaa-Pro_dipept_C"/>
</dbReference>
<dbReference type="NCBIfam" id="TIGR00976">
    <property type="entry name" value="CocE_NonD"/>
    <property type="match status" value="1"/>
</dbReference>
<dbReference type="Proteomes" id="UP000322244">
    <property type="component" value="Unassembled WGS sequence"/>
</dbReference>
<keyword evidence="4" id="KW-1185">Reference proteome</keyword>
<proteinExistence type="predicted"/>
<evidence type="ECO:0000313" key="4">
    <source>
        <dbReference type="Proteomes" id="UP000322244"/>
    </source>
</evidence>
<dbReference type="SUPFAM" id="SSF53474">
    <property type="entry name" value="alpha/beta-Hydrolases"/>
    <property type="match status" value="1"/>
</dbReference>
<dbReference type="InterPro" id="IPR050585">
    <property type="entry name" value="Xaa-Pro_dipeptidyl-ppase/CocE"/>
</dbReference>
<protein>
    <submittedName>
        <fullName evidence="3">CocE/NonD family hydrolase</fullName>
    </submittedName>
</protein>
<dbReference type="InterPro" id="IPR008979">
    <property type="entry name" value="Galactose-bd-like_sf"/>
</dbReference>
<dbReference type="EMBL" id="VLNY01000001">
    <property type="protein sequence ID" value="KAA0025087.1"/>
    <property type="molecule type" value="Genomic_DNA"/>
</dbReference>
<feature type="domain" description="Xaa-Pro dipeptidyl-peptidase C-terminal" evidence="2">
    <location>
        <begin position="409"/>
        <end position="678"/>
    </location>
</feature>
<dbReference type="InterPro" id="IPR000383">
    <property type="entry name" value="Xaa-Pro-like_dom"/>
</dbReference>
<organism evidence="3 4">
    <name type="scientific">Antrihabitans cavernicola</name>
    <dbReference type="NCBI Taxonomy" id="2495913"/>
    <lineage>
        <taxon>Bacteria</taxon>
        <taxon>Bacillati</taxon>
        <taxon>Actinomycetota</taxon>
        <taxon>Actinomycetes</taxon>
        <taxon>Mycobacteriales</taxon>
        <taxon>Nocardiaceae</taxon>
        <taxon>Antrihabitans</taxon>
    </lineage>
</organism>
<sequence length="686" mass="73181">MLGSVVRRRGLRRISVVSVVIAVLVELTVVGFGTSAAAPANPGLNPPQWTATQDGPPKYPGVAIEPSVSIRMADGTILKGDVYRPADTSGRATTDKNPVIVNITPYNKLISIVADWGLHIPVLTPAVLDFINSLNFTGTPISGIRQFQDMIRGGMISSFGVDRKLVQSGYTQIVVDARGTGTSDGTWQVFNDIEQHDTLDVLAWARNQPYSNGKLGMSGVSYSAINQLQAAAKQPAGLDAIFPVEPMTDIVHDVVAPGAGLGVGFLSLWLSLVNGLNKVPDLQGLLRGQFDQAWLDSRVKDPLVFFNQLSEAIAAPTVQSLSPNTRELIQVDSSLRKAYLTAASNVKTPAMVIGGWNDIFTNAEWRALDQLSGLSADKKKLIMGTGYHVTPGADMGNSGQPPRIDVLQRAWFDKWLKGIDNGIDRYSPATINIFNGGWVQADSFPLPGQQYRRLYLNSDRSGTAPGAVADGSLAATKPVTAAKWTVAPGLSTICSNDAARDSTGILAVFPGCADDNRIAEQSALTFTSPQVSAPTQISGPINVHLNTQVDGTDGFFSTVISDVSPDGRSRVISTGSMTTSIRNQVEPAKSGYSSNGDLTDPYYTLDVDTRQLVKPGEISMLDIGALATGAVLQPGHRLRVSVYSMNFPRSISLGPVRADSGLLPEHVVLDPNNPSWVNVPSDRPIA</sequence>
<dbReference type="AlphaFoldDB" id="A0A5A7SK03"/>
<dbReference type="SMART" id="SM00939">
    <property type="entry name" value="PepX_C"/>
    <property type="match status" value="1"/>
</dbReference>
<dbReference type="Gene3D" id="2.60.120.260">
    <property type="entry name" value="Galactose-binding domain-like"/>
    <property type="match status" value="1"/>
</dbReference>
<evidence type="ECO:0000313" key="3">
    <source>
        <dbReference type="EMBL" id="KAA0025087.1"/>
    </source>
</evidence>
<accession>A0A5A7SK03</accession>
<dbReference type="OrthoDB" id="5240615at2"/>
<dbReference type="InterPro" id="IPR005674">
    <property type="entry name" value="CocE/Ser_esterase"/>
</dbReference>
<keyword evidence="1 3" id="KW-0378">Hydrolase</keyword>
<evidence type="ECO:0000259" key="2">
    <source>
        <dbReference type="SMART" id="SM00939"/>
    </source>
</evidence>
<dbReference type="SUPFAM" id="SSF49785">
    <property type="entry name" value="Galactose-binding domain-like"/>
    <property type="match status" value="1"/>
</dbReference>
<gene>
    <name evidence="3" type="ORF">FOY51_02750</name>
</gene>
<dbReference type="Pfam" id="PF08530">
    <property type="entry name" value="PepX_C"/>
    <property type="match status" value="1"/>
</dbReference>
<dbReference type="GO" id="GO:0008239">
    <property type="term" value="F:dipeptidyl-peptidase activity"/>
    <property type="evidence" value="ECO:0007669"/>
    <property type="project" value="InterPro"/>
</dbReference>
<dbReference type="Pfam" id="PF02129">
    <property type="entry name" value="Peptidase_S15"/>
    <property type="match status" value="1"/>
</dbReference>
<name>A0A5A7SK03_9NOCA</name>
<evidence type="ECO:0000256" key="1">
    <source>
        <dbReference type="ARBA" id="ARBA00022801"/>
    </source>
</evidence>
<dbReference type="PANTHER" id="PTHR43056:SF10">
    <property type="entry name" value="COCE_NOND FAMILY, PUTATIVE (AFU_ORTHOLOGUE AFUA_7G00600)-RELATED"/>
    <property type="match status" value="1"/>
</dbReference>